<evidence type="ECO:0000256" key="4">
    <source>
        <dbReference type="ARBA" id="ARBA00022741"/>
    </source>
</evidence>
<dbReference type="Proteomes" id="UP000198795">
    <property type="component" value="Unassembled WGS sequence"/>
</dbReference>
<dbReference type="CDD" id="cd03221">
    <property type="entry name" value="ABCF_EF-3"/>
    <property type="match status" value="1"/>
</dbReference>
<feature type="domain" description="ABC transporter" evidence="7">
    <location>
        <begin position="337"/>
        <end position="526"/>
    </location>
</feature>
<dbReference type="PROSITE" id="PS00211">
    <property type="entry name" value="ABC_TRANSPORTER_1"/>
    <property type="match status" value="1"/>
</dbReference>
<proteinExistence type="inferred from homology"/>
<keyword evidence="2" id="KW-0813">Transport</keyword>
<reference evidence="8 9" key="1">
    <citation type="submission" date="2016-10" db="EMBL/GenBank/DDBJ databases">
        <authorList>
            <person name="Varghese N."/>
            <person name="Submissions S."/>
        </authorList>
    </citation>
    <scope>NUCLEOTIDE SEQUENCE [LARGE SCALE GENOMIC DNA]</scope>
    <source>
        <strain evidence="8 9">CGMCC 1.6497</strain>
    </source>
</reference>
<dbReference type="RefSeq" id="WP_090226692.1">
    <property type="nucleotide sequence ID" value="NZ_FNJC01000001.1"/>
</dbReference>
<dbReference type="Gene3D" id="3.40.50.300">
    <property type="entry name" value="P-loop containing nucleotide triphosphate hydrolases"/>
    <property type="match status" value="2"/>
</dbReference>
<comment type="similarity">
    <text evidence="1">Belongs to the ABC transporter superfamily.</text>
</comment>
<keyword evidence="5" id="KW-0067">ATP-binding</keyword>
<dbReference type="SMART" id="SM00382">
    <property type="entry name" value="AAA"/>
    <property type="match status" value="2"/>
</dbReference>
<evidence type="ECO:0000259" key="7">
    <source>
        <dbReference type="PROSITE" id="PS50893"/>
    </source>
</evidence>
<dbReference type="InterPro" id="IPR015856">
    <property type="entry name" value="ABC_transpr_CbiO/EcfA_su"/>
</dbReference>
<evidence type="ECO:0000313" key="9">
    <source>
        <dbReference type="Proteomes" id="UP000198795"/>
    </source>
</evidence>
<evidence type="ECO:0000256" key="3">
    <source>
        <dbReference type="ARBA" id="ARBA00022737"/>
    </source>
</evidence>
<dbReference type="InterPro" id="IPR027417">
    <property type="entry name" value="P-loop_NTPase"/>
</dbReference>
<dbReference type="CDD" id="cd03225">
    <property type="entry name" value="ABC_cobalt_CbiO_domain1"/>
    <property type="match status" value="1"/>
</dbReference>
<dbReference type="PANTHER" id="PTHR19211">
    <property type="entry name" value="ATP-BINDING TRANSPORT PROTEIN-RELATED"/>
    <property type="match status" value="1"/>
</dbReference>
<evidence type="ECO:0000256" key="1">
    <source>
        <dbReference type="ARBA" id="ARBA00005417"/>
    </source>
</evidence>
<dbReference type="InterPro" id="IPR003593">
    <property type="entry name" value="AAA+_ATPase"/>
</dbReference>
<gene>
    <name evidence="8" type="ORF">SAMN04488061_0777</name>
</gene>
<sequence>MPASITLSNLSWSTPDNSPLFSDLTLSFGPERTGLVGRNGIGKTTLFRIIAGLLSPQSGNLVINGTFGILRQTVQVCATETVADLFGIRDALALLRRAEAGGATIEELEDADWTLEVRVASALDRVDLVASLDTPLSTLSGGQRTRVGLAALLFAEPDFLLLDEPTNNLDRDGREAVLAFLSTWRVGAIVISHDRELLETMDAIVELTSLGAKRYGGNWSQYRARKARELAAAHRELDDAENRLSDIARRTQTIAERKARKDGVGRKTAAKGGMPRIILGRLQDRSESTSGRNARLAEDKRAEAMDAAASARKQIEILQPLSVDIAPTHLPANKTVLEIVSADARYDTDRPVLQDMTYAVVGPERIAITGPNGSGKSTFLAMVTGQLQPWRGAVNVTTDFAMLDQRVSLLDPSMSIRDNFLRLNPGTDENICRAVLARFRFRADAALQAVANLSGGQILRAGLACVLGAPQPPSLLILDEPTNHLDIDSIESVEAGLRAYDGALLVVSHDEAFLEGIRITRRLELSAL</sequence>
<feature type="domain" description="ABC transporter" evidence="7">
    <location>
        <begin position="5"/>
        <end position="235"/>
    </location>
</feature>
<evidence type="ECO:0000256" key="5">
    <source>
        <dbReference type="ARBA" id="ARBA00022840"/>
    </source>
</evidence>
<evidence type="ECO:0000313" key="8">
    <source>
        <dbReference type="EMBL" id="SDO27867.1"/>
    </source>
</evidence>
<keyword evidence="3" id="KW-0677">Repeat</keyword>
<dbReference type="EMBL" id="FNJC01000001">
    <property type="protein sequence ID" value="SDO27867.1"/>
    <property type="molecule type" value="Genomic_DNA"/>
</dbReference>
<dbReference type="Pfam" id="PF00005">
    <property type="entry name" value="ABC_tran"/>
    <property type="match status" value="2"/>
</dbReference>
<evidence type="ECO:0000256" key="2">
    <source>
        <dbReference type="ARBA" id="ARBA00022448"/>
    </source>
</evidence>
<keyword evidence="6" id="KW-0175">Coiled coil</keyword>
<keyword evidence="4" id="KW-0547">Nucleotide-binding</keyword>
<dbReference type="InterPro" id="IPR017871">
    <property type="entry name" value="ABC_transporter-like_CS"/>
</dbReference>
<feature type="coiled-coil region" evidence="6">
    <location>
        <begin position="223"/>
        <end position="250"/>
    </location>
</feature>
<accession>A0A1H0I8X7</accession>
<name>A0A1H0I8X7_9HYPH</name>
<evidence type="ECO:0000256" key="6">
    <source>
        <dbReference type="SAM" id="Coils"/>
    </source>
</evidence>
<dbReference type="InterPro" id="IPR003439">
    <property type="entry name" value="ABC_transporter-like_ATP-bd"/>
</dbReference>
<dbReference type="PROSITE" id="PS50893">
    <property type="entry name" value="ABC_TRANSPORTER_2"/>
    <property type="match status" value="2"/>
</dbReference>
<organism evidence="8 9">
    <name type="scientific">Filomicrobium insigne</name>
    <dbReference type="NCBI Taxonomy" id="418854"/>
    <lineage>
        <taxon>Bacteria</taxon>
        <taxon>Pseudomonadati</taxon>
        <taxon>Pseudomonadota</taxon>
        <taxon>Alphaproteobacteria</taxon>
        <taxon>Hyphomicrobiales</taxon>
        <taxon>Hyphomicrobiaceae</taxon>
        <taxon>Filomicrobium</taxon>
    </lineage>
</organism>
<keyword evidence="9" id="KW-1185">Reference proteome</keyword>
<comment type="caution">
    <text evidence="8">The sequence shown here is derived from an EMBL/GenBank/DDBJ whole genome shotgun (WGS) entry which is preliminary data.</text>
</comment>
<dbReference type="InterPro" id="IPR050611">
    <property type="entry name" value="ABCF"/>
</dbReference>
<protein>
    <submittedName>
        <fullName evidence="8">ATPase components of ABC transporters with duplicated ATPase domains</fullName>
    </submittedName>
</protein>
<dbReference type="PANTHER" id="PTHR19211:SF6">
    <property type="entry name" value="BLL7188 PROTEIN"/>
    <property type="match status" value="1"/>
</dbReference>
<dbReference type="SUPFAM" id="SSF52540">
    <property type="entry name" value="P-loop containing nucleoside triphosphate hydrolases"/>
    <property type="match status" value="2"/>
</dbReference>